<keyword evidence="3 5" id="KW-1015">Disulfide bond</keyword>
<sequence length="393" mass="43127">MRGPAVLDTGLQGGVQVLPWGAENNGEKGTVVQRQQTTAQQQQCSGWDLASTVDQRRSAQNSAWQQVMQRQQPMALFFCPSPRGWQGGGCLVGVFPAAVCGALISPSGSSGEAMAEEQRDLISSDGSSGVLPVGNNERSTLGRRSVLSAVSILVALLIAGQAVTIYYVYQQSGQISKLTKTSQSLKLESLQRRMPTNTQPANKMAMSMMNMPMAMKVLPLAPSVGDMPLEAMKPRSNKTEDQVRHLLLKADPRKTFPELKDDMLGNMKRLQKTMSAMDWKDFEAWMHKWLLFEMAKSPKEEQNAIPAEKVQTKCQAEASFGGVHPGRFRPECDENGDYLPKQCFASTGYCWCCYKNGTRIEGTATRGELDCSAPTPTEPEEMIFSGVDMLKAK</sequence>
<dbReference type="Pfam" id="PF09307">
    <property type="entry name" value="MHC2-interact"/>
    <property type="match status" value="1"/>
</dbReference>
<feature type="domain" description="Thyroglobulin type-1" evidence="7">
    <location>
        <begin position="311"/>
        <end position="371"/>
    </location>
</feature>
<evidence type="ECO:0000256" key="3">
    <source>
        <dbReference type="ARBA" id="ARBA00023157"/>
    </source>
</evidence>
<dbReference type="GO" id="GO:0009986">
    <property type="term" value="C:cell surface"/>
    <property type="evidence" value="ECO:0007669"/>
    <property type="project" value="TreeGrafter"/>
</dbReference>
<gene>
    <name evidence="8" type="primary">CD74</name>
</gene>
<dbReference type="GO" id="GO:0004896">
    <property type="term" value="F:cytokine receptor activity"/>
    <property type="evidence" value="ECO:0007669"/>
    <property type="project" value="TreeGrafter"/>
</dbReference>
<feature type="transmembrane region" description="Helical" evidence="6">
    <location>
        <begin position="146"/>
        <end position="169"/>
    </location>
</feature>
<dbReference type="GO" id="GO:0005576">
    <property type="term" value="C:extracellular region"/>
    <property type="evidence" value="ECO:0007669"/>
    <property type="project" value="UniProtKB-SubCell"/>
</dbReference>
<dbReference type="SUPFAM" id="SSF48305">
    <property type="entry name" value="Class II MHC-associated invariant chain ectoplasmic trimerization domain"/>
    <property type="match status" value="1"/>
</dbReference>
<dbReference type="GO" id="GO:0005737">
    <property type="term" value="C:cytoplasm"/>
    <property type="evidence" value="ECO:0007669"/>
    <property type="project" value="TreeGrafter"/>
</dbReference>
<dbReference type="Pfam" id="PF08831">
    <property type="entry name" value="MHCassoc_trimer"/>
    <property type="match status" value="1"/>
</dbReference>
<keyword evidence="6" id="KW-0812">Transmembrane</keyword>
<dbReference type="GO" id="GO:0006886">
    <property type="term" value="P:intracellular protein transport"/>
    <property type="evidence" value="ECO:0007669"/>
    <property type="project" value="InterPro"/>
</dbReference>
<dbReference type="GO" id="GO:0043518">
    <property type="term" value="P:negative regulation of DNA damage response, signal transduction by p53 class mediator"/>
    <property type="evidence" value="ECO:0007669"/>
    <property type="project" value="TreeGrafter"/>
</dbReference>
<dbReference type="CDD" id="cd00191">
    <property type="entry name" value="TY"/>
    <property type="match status" value="1"/>
</dbReference>
<dbReference type="SMART" id="SM00211">
    <property type="entry name" value="TY"/>
    <property type="match status" value="1"/>
</dbReference>
<evidence type="ECO:0000313" key="9">
    <source>
        <dbReference type="Proteomes" id="UP000001645"/>
    </source>
</evidence>
<dbReference type="GO" id="GO:0060907">
    <property type="term" value="P:positive regulation of macrophage cytokine production"/>
    <property type="evidence" value="ECO:0007669"/>
    <property type="project" value="TreeGrafter"/>
</dbReference>
<dbReference type="Proteomes" id="UP000001645">
    <property type="component" value="Chromosome 15"/>
</dbReference>
<dbReference type="GO" id="GO:0070206">
    <property type="term" value="P:protein trimerization"/>
    <property type="evidence" value="ECO:0007669"/>
    <property type="project" value="InterPro"/>
</dbReference>
<dbReference type="SUPFAM" id="SSF57610">
    <property type="entry name" value="Thyroglobulin type-1 domain"/>
    <property type="match status" value="1"/>
</dbReference>
<reference evidence="8" key="2">
    <citation type="submission" date="2025-08" db="UniProtKB">
        <authorList>
            <consortium name="Ensembl"/>
        </authorList>
    </citation>
    <scope>IDENTIFICATION</scope>
</reference>
<dbReference type="GO" id="GO:0001961">
    <property type="term" value="P:positive regulation of cytokine-mediated signaling pathway"/>
    <property type="evidence" value="ECO:0007669"/>
    <property type="project" value="TreeGrafter"/>
</dbReference>
<protein>
    <recommendedName>
        <fullName evidence="7">Thyroglobulin type-1 domain-containing protein</fullName>
    </recommendedName>
</protein>
<dbReference type="Pfam" id="PF00086">
    <property type="entry name" value="Thyroglobulin_1"/>
    <property type="match status" value="1"/>
</dbReference>
<keyword evidence="2" id="KW-0964">Secreted</keyword>
<dbReference type="InParanoid" id="A0A803YL23"/>
<dbReference type="InterPro" id="IPR011988">
    <property type="entry name" value="MHC_II-assoc_invariant_trimer"/>
</dbReference>
<reference evidence="8" key="3">
    <citation type="submission" date="2025-09" db="UniProtKB">
        <authorList>
            <consortium name="Ensembl"/>
        </authorList>
    </citation>
    <scope>IDENTIFICATION</scope>
</reference>
<dbReference type="PRINTS" id="PR01990">
    <property type="entry name" value="CD74ANTIGEN"/>
</dbReference>
<evidence type="ECO:0000256" key="2">
    <source>
        <dbReference type="ARBA" id="ARBA00022525"/>
    </source>
</evidence>
<dbReference type="GO" id="GO:1902166">
    <property type="term" value="P:negative regulation of intrinsic apoptotic signaling pathway in response to DNA damage by p53 class mediator"/>
    <property type="evidence" value="ECO:0007669"/>
    <property type="project" value="TreeGrafter"/>
</dbReference>
<dbReference type="AlphaFoldDB" id="A0A803YL23"/>
<dbReference type="InterPro" id="IPR015386">
    <property type="entry name" value="MHC_II-assoc_invar/CLIP_MHC-bd"/>
</dbReference>
<dbReference type="GO" id="GO:0002830">
    <property type="term" value="P:positive regulation of type 2 immune response"/>
    <property type="evidence" value="ECO:0007669"/>
    <property type="project" value="TreeGrafter"/>
</dbReference>
<comment type="subcellular location">
    <subcellularLocation>
        <location evidence="1">Secreted</location>
    </subcellularLocation>
</comment>
<dbReference type="PROSITE" id="PS51162">
    <property type="entry name" value="THYROGLOBULIN_1_2"/>
    <property type="match status" value="1"/>
</dbReference>
<evidence type="ECO:0000256" key="1">
    <source>
        <dbReference type="ARBA" id="ARBA00004613"/>
    </source>
</evidence>
<evidence type="ECO:0000256" key="4">
    <source>
        <dbReference type="ARBA" id="ARBA00023180"/>
    </source>
</evidence>
<evidence type="ECO:0000313" key="8">
    <source>
        <dbReference type="Ensembl" id="ENSMGAP00000032471.1"/>
    </source>
</evidence>
<dbReference type="Ensembl" id="ENSMGAT00000036851.1">
    <property type="protein sequence ID" value="ENSMGAP00000032471.1"/>
    <property type="gene ID" value="ENSMGAG00000006589.3"/>
</dbReference>
<reference evidence="8 9" key="1">
    <citation type="journal article" date="2010" name="PLoS Biol.">
        <title>Multi-platform next-generation sequencing of the domestic turkey (Meleagris gallopavo): genome assembly and analysis.</title>
        <authorList>
            <person name="Dalloul R.A."/>
            <person name="Long J.A."/>
            <person name="Zimin A.V."/>
            <person name="Aslam L."/>
            <person name="Beal K."/>
            <person name="Blomberg L.A."/>
            <person name="Bouffard P."/>
            <person name="Burt D.W."/>
            <person name="Crasta O."/>
            <person name="Crooijmans R.P."/>
            <person name="Cooper K."/>
            <person name="Coulombe R.A."/>
            <person name="De S."/>
            <person name="Delany M.E."/>
            <person name="Dodgson J.B."/>
            <person name="Dong J.J."/>
            <person name="Evans C."/>
            <person name="Frederickson K.M."/>
            <person name="Flicek P."/>
            <person name="Florea L."/>
            <person name="Folkerts O."/>
            <person name="Groenen M.A."/>
            <person name="Harkins T.T."/>
            <person name="Herrero J."/>
            <person name="Hoffmann S."/>
            <person name="Megens H.J."/>
            <person name="Jiang A."/>
            <person name="de Jong P."/>
            <person name="Kaiser P."/>
            <person name="Kim H."/>
            <person name="Kim K.W."/>
            <person name="Kim S."/>
            <person name="Langenberger D."/>
            <person name="Lee M.K."/>
            <person name="Lee T."/>
            <person name="Mane S."/>
            <person name="Marcais G."/>
            <person name="Marz M."/>
            <person name="McElroy A.P."/>
            <person name="Modise T."/>
            <person name="Nefedov M."/>
            <person name="Notredame C."/>
            <person name="Paton I.R."/>
            <person name="Payne W.S."/>
            <person name="Pertea G."/>
            <person name="Prickett D."/>
            <person name="Puiu D."/>
            <person name="Qioa D."/>
            <person name="Raineri E."/>
            <person name="Ruffier M."/>
            <person name="Salzberg S.L."/>
            <person name="Schatz M.C."/>
            <person name="Scheuring C."/>
            <person name="Schmidt C.J."/>
            <person name="Schroeder S."/>
            <person name="Searle S.M."/>
            <person name="Smith E.J."/>
            <person name="Smith J."/>
            <person name="Sonstegard T.S."/>
            <person name="Stadler P.F."/>
            <person name="Tafer H."/>
            <person name="Tu Z.J."/>
            <person name="Van Tassell C.P."/>
            <person name="Vilella A.J."/>
            <person name="Williams K.P."/>
            <person name="Yorke J.A."/>
            <person name="Zhang L."/>
            <person name="Zhang H.B."/>
            <person name="Zhang X."/>
            <person name="Zhang Y."/>
            <person name="Reed K.M."/>
        </authorList>
    </citation>
    <scope>NUCLEOTIDE SEQUENCE [LARGE SCALE GENOMIC DNA]</scope>
</reference>
<keyword evidence="9" id="KW-1185">Reference proteome</keyword>
<dbReference type="GO" id="GO:0019882">
    <property type="term" value="P:antigen processing and presentation"/>
    <property type="evidence" value="ECO:0007669"/>
    <property type="project" value="InterPro"/>
</dbReference>
<dbReference type="PANTHER" id="PTHR14093">
    <property type="entry name" value="HLA CLASS II GAMMA CHAIN"/>
    <property type="match status" value="1"/>
</dbReference>
<name>A0A803YL23_MELGA</name>
<dbReference type="Gene3D" id="4.10.800.10">
    <property type="entry name" value="Thyroglobulin type-1"/>
    <property type="match status" value="1"/>
</dbReference>
<dbReference type="InterPro" id="IPR022339">
    <property type="entry name" value="MHC_II-assoc_invar_chain"/>
</dbReference>
<dbReference type="GeneTree" id="ENSGT00390000008961"/>
<dbReference type="Bgee" id="ENSMGAG00000006589">
    <property type="expression patterns" value="Expressed in spleen and 17 other cell types or tissues"/>
</dbReference>
<feature type="disulfide bond" evidence="5">
    <location>
        <begin position="343"/>
        <end position="350"/>
    </location>
</feature>
<dbReference type="InterPro" id="IPR036613">
    <property type="entry name" value="MHCII_invariant_trimer_sf"/>
</dbReference>
<keyword evidence="6" id="KW-1133">Transmembrane helix</keyword>
<dbReference type="GO" id="GO:0070374">
    <property type="term" value="P:positive regulation of ERK1 and ERK2 cascade"/>
    <property type="evidence" value="ECO:0007669"/>
    <property type="project" value="TreeGrafter"/>
</dbReference>
<evidence type="ECO:0000256" key="5">
    <source>
        <dbReference type="PROSITE-ProRule" id="PRU00500"/>
    </source>
</evidence>
<proteinExistence type="predicted"/>
<keyword evidence="4" id="KW-0325">Glycoprotein</keyword>
<evidence type="ECO:0000259" key="7">
    <source>
        <dbReference type="PROSITE" id="PS51162"/>
    </source>
</evidence>
<comment type="caution">
    <text evidence="5">Lacks conserved residue(s) required for the propagation of feature annotation.</text>
</comment>
<dbReference type="InterPro" id="IPR036857">
    <property type="entry name" value="Thyroglobulin_1_sf"/>
</dbReference>
<dbReference type="GO" id="GO:0042289">
    <property type="term" value="F:MHC class II protein binding"/>
    <property type="evidence" value="ECO:0007669"/>
    <property type="project" value="InterPro"/>
</dbReference>
<dbReference type="GO" id="GO:0002286">
    <property type="term" value="P:T cell activation involved in immune response"/>
    <property type="evidence" value="ECO:0007669"/>
    <property type="project" value="TreeGrafter"/>
</dbReference>
<evidence type="ECO:0000256" key="6">
    <source>
        <dbReference type="SAM" id="Phobius"/>
    </source>
</evidence>
<keyword evidence="6" id="KW-0472">Membrane</keyword>
<dbReference type="PANTHER" id="PTHR14093:SF17">
    <property type="entry name" value="HLA CLASS II HISTOCOMPATIBILITY ANTIGEN GAMMA CHAIN"/>
    <property type="match status" value="1"/>
</dbReference>
<dbReference type="GO" id="GO:0016020">
    <property type="term" value="C:membrane"/>
    <property type="evidence" value="ECO:0007669"/>
    <property type="project" value="InterPro"/>
</dbReference>
<dbReference type="InterPro" id="IPR052001">
    <property type="entry name" value="MHC-II_Gamma/Thyroglobulin"/>
</dbReference>
<dbReference type="Gene3D" id="1.10.870.10">
    <property type="entry name" value="MHC class II-associated invariant chain, trimerisation domain"/>
    <property type="match status" value="1"/>
</dbReference>
<organism evidence="8 9">
    <name type="scientific">Meleagris gallopavo</name>
    <name type="common">Wild turkey</name>
    <dbReference type="NCBI Taxonomy" id="9103"/>
    <lineage>
        <taxon>Eukaryota</taxon>
        <taxon>Metazoa</taxon>
        <taxon>Chordata</taxon>
        <taxon>Craniata</taxon>
        <taxon>Vertebrata</taxon>
        <taxon>Euteleostomi</taxon>
        <taxon>Archelosauria</taxon>
        <taxon>Archosauria</taxon>
        <taxon>Dinosauria</taxon>
        <taxon>Saurischia</taxon>
        <taxon>Theropoda</taxon>
        <taxon>Coelurosauria</taxon>
        <taxon>Aves</taxon>
        <taxon>Neognathae</taxon>
        <taxon>Galloanserae</taxon>
        <taxon>Galliformes</taxon>
        <taxon>Phasianidae</taxon>
        <taxon>Meleagridinae</taxon>
        <taxon>Meleagris</taxon>
    </lineage>
</organism>
<dbReference type="InterPro" id="IPR000716">
    <property type="entry name" value="Thyroglobulin_1"/>
</dbReference>
<accession>A0A803YL23</accession>
<dbReference type="GO" id="GO:0035718">
    <property type="term" value="F:macrophage migration inhibitory factor binding"/>
    <property type="evidence" value="ECO:0007669"/>
    <property type="project" value="TreeGrafter"/>
</dbReference>